<reference evidence="2" key="1">
    <citation type="submission" date="2023-06" db="EMBL/GenBank/DDBJ databases">
        <title>Genome sequence of Methancorpusculaceae sp. Ag1.</title>
        <authorList>
            <person name="Protasov E."/>
            <person name="Platt K."/>
            <person name="Poehlein A."/>
            <person name="Daniel R."/>
            <person name="Brune A."/>
        </authorList>
    </citation>
    <scope>NUCLEOTIDE SEQUENCE</scope>
    <source>
        <strain evidence="2">Ag1</strain>
    </source>
</reference>
<dbReference type="PROSITE" id="PS50994">
    <property type="entry name" value="INTEGRASE"/>
    <property type="match status" value="1"/>
</dbReference>
<dbReference type="PANTHER" id="PTHR35004:SF7">
    <property type="entry name" value="INTEGRASE PROTEIN"/>
    <property type="match status" value="1"/>
</dbReference>
<organism evidence="2 3">
    <name type="scientific">Methanorbis furvi</name>
    <dbReference type="NCBI Taxonomy" id="3028299"/>
    <lineage>
        <taxon>Archaea</taxon>
        <taxon>Methanobacteriati</taxon>
        <taxon>Methanobacteriota</taxon>
        <taxon>Stenosarchaea group</taxon>
        <taxon>Methanomicrobia</taxon>
        <taxon>Methanomicrobiales</taxon>
        <taxon>Methanocorpusculaceae</taxon>
        <taxon>Methanorbis</taxon>
    </lineage>
</organism>
<dbReference type="InterPro" id="IPR001584">
    <property type="entry name" value="Integrase_cat-core"/>
</dbReference>
<dbReference type="PANTHER" id="PTHR35004">
    <property type="entry name" value="TRANSPOSASE RV3428C-RELATED"/>
    <property type="match status" value="1"/>
</dbReference>
<dbReference type="GO" id="GO:0003676">
    <property type="term" value="F:nucleic acid binding"/>
    <property type="evidence" value="ECO:0007669"/>
    <property type="project" value="InterPro"/>
</dbReference>
<keyword evidence="3" id="KW-1185">Reference proteome</keyword>
<comment type="caution">
    <text evidence="2">The sequence shown here is derived from an EMBL/GenBank/DDBJ whole genome shotgun (WGS) entry which is preliminary data.</text>
</comment>
<dbReference type="Gene3D" id="3.30.420.10">
    <property type="entry name" value="Ribonuclease H-like superfamily/Ribonuclease H"/>
    <property type="match status" value="1"/>
</dbReference>
<dbReference type="SUPFAM" id="SSF46689">
    <property type="entry name" value="Homeodomain-like"/>
    <property type="match status" value="1"/>
</dbReference>
<dbReference type="InterPro" id="IPR036397">
    <property type="entry name" value="RNaseH_sf"/>
</dbReference>
<dbReference type="EMBL" id="JAWDKA010000007">
    <property type="protein sequence ID" value="MDV0442231.1"/>
    <property type="molecule type" value="Genomic_DNA"/>
</dbReference>
<dbReference type="Pfam" id="PF00665">
    <property type="entry name" value="rve"/>
    <property type="match status" value="1"/>
</dbReference>
<evidence type="ECO:0000313" key="3">
    <source>
        <dbReference type="Proteomes" id="UP001273136"/>
    </source>
</evidence>
<dbReference type="Proteomes" id="UP001273136">
    <property type="component" value="Unassembled WGS sequence"/>
</dbReference>
<dbReference type="AlphaFoldDB" id="A0AAE4MDN7"/>
<evidence type="ECO:0000313" key="2">
    <source>
        <dbReference type="EMBL" id="MDV0442231.1"/>
    </source>
</evidence>
<feature type="domain" description="Integrase catalytic" evidence="1">
    <location>
        <begin position="118"/>
        <end position="252"/>
    </location>
</feature>
<dbReference type="SUPFAM" id="SSF53098">
    <property type="entry name" value="Ribonuclease H-like"/>
    <property type="match status" value="1"/>
</dbReference>
<evidence type="ECO:0000259" key="1">
    <source>
        <dbReference type="PROSITE" id="PS50994"/>
    </source>
</evidence>
<dbReference type="RefSeq" id="WP_338094638.1">
    <property type="nucleotide sequence ID" value="NZ_JAWDKA010000007.1"/>
</dbReference>
<dbReference type="InterPro" id="IPR009057">
    <property type="entry name" value="Homeodomain-like_sf"/>
</dbReference>
<accession>A0AAE4MDN7</accession>
<gene>
    <name evidence="2" type="ORF">McpAg1_14620</name>
</gene>
<proteinExistence type="predicted"/>
<dbReference type="InterPro" id="IPR012337">
    <property type="entry name" value="RNaseH-like_sf"/>
</dbReference>
<sequence>MVLSQDEIIQIITLVVDWHFPVVQVAAMYQITTERVYQLVQAYRKTGLYPAPKRLGRPPIIPSPEHRSLIISEKHRLGVGSRCLHKYFRSRLGIVIGERAIHRVLLEENLTSPEPKKGFRRPAWIRYERDESLSAVHMDWHQSKCNGKQVCVVLDDASRMILAGGEFDRATTEFSIQVLREAYEKYEYIAPIREVITDHGTQFYANTRDSQGNAEHAFEKLCREMEINHILARVKHPQTNGKIERWFGTYKQFRSKYPTFEEFIHWYNEIRSHQSLDDENGDMRTPNEAFWHRVQGHIMRNCNYLFNK</sequence>
<name>A0AAE4MDN7_9EURY</name>
<protein>
    <recommendedName>
        <fullName evidence="1">Integrase catalytic domain-containing protein</fullName>
    </recommendedName>
</protein>
<dbReference type="GO" id="GO:0015074">
    <property type="term" value="P:DNA integration"/>
    <property type="evidence" value="ECO:0007669"/>
    <property type="project" value="InterPro"/>
</dbReference>